<keyword evidence="2" id="KW-0229">DNA integration</keyword>
<gene>
    <name evidence="4" type="ORF">HNO88_001474</name>
</gene>
<organism evidence="4 5">
    <name type="scientific">Novosphingobium chloroacetimidivorans</name>
    <dbReference type="NCBI Taxonomy" id="1428314"/>
    <lineage>
        <taxon>Bacteria</taxon>
        <taxon>Pseudomonadati</taxon>
        <taxon>Pseudomonadota</taxon>
        <taxon>Alphaproteobacteria</taxon>
        <taxon>Sphingomonadales</taxon>
        <taxon>Sphingomonadaceae</taxon>
        <taxon>Novosphingobium</taxon>
    </lineage>
</organism>
<dbReference type="GO" id="GO:0003677">
    <property type="term" value="F:DNA binding"/>
    <property type="evidence" value="ECO:0007669"/>
    <property type="project" value="InterPro"/>
</dbReference>
<dbReference type="InterPro" id="IPR038488">
    <property type="entry name" value="Integrase_DNA-bd_sf"/>
</dbReference>
<dbReference type="Gene3D" id="3.30.160.390">
    <property type="entry name" value="Integrase, DNA-binding domain"/>
    <property type="match status" value="1"/>
</dbReference>
<reference evidence="4 5" key="1">
    <citation type="submission" date="2020-08" db="EMBL/GenBank/DDBJ databases">
        <title>Functional genomics of gut bacteria from endangered species of beetles.</title>
        <authorList>
            <person name="Carlos-Shanley C."/>
        </authorList>
    </citation>
    <scope>NUCLEOTIDE SEQUENCE [LARGE SCALE GENOMIC DNA]</scope>
    <source>
        <strain evidence="4 5">S00245</strain>
    </source>
</reference>
<evidence type="ECO:0000313" key="5">
    <source>
        <dbReference type="Proteomes" id="UP000555448"/>
    </source>
</evidence>
<dbReference type="Pfam" id="PF13356">
    <property type="entry name" value="Arm-DNA-bind_3"/>
    <property type="match status" value="1"/>
</dbReference>
<evidence type="ECO:0000259" key="3">
    <source>
        <dbReference type="Pfam" id="PF13356"/>
    </source>
</evidence>
<evidence type="ECO:0000313" key="4">
    <source>
        <dbReference type="EMBL" id="MBB4858155.1"/>
    </source>
</evidence>
<dbReference type="EMBL" id="JACHLR010000005">
    <property type="protein sequence ID" value="MBB4858155.1"/>
    <property type="molecule type" value="Genomic_DNA"/>
</dbReference>
<feature type="domain" description="Integrase DNA-binding" evidence="3">
    <location>
        <begin position="2"/>
        <end position="85"/>
    </location>
</feature>
<comment type="similarity">
    <text evidence="1">Belongs to the 'phage' integrase family.</text>
</comment>
<accession>A0A7W7NWH0</accession>
<sequence>MLSDAQIRDAKPKDRSYKLFDAHQLFLLLTTGGSKLWRLNYKYDGKQKSLALGRYSSLGLAEARRLRDEALAKLREGHDPGVAKKLKLKATIEASRNTFEKVAREWHEVYAPQWAKVMPPTFSARSNAMSSLPSAACRSPRSRRPSCWRFTRLALRLIALTAVRPGELRGAEWAEFENLDGHAPLWRIPDVRMKGNLKRKDDVGGDHLVPLAPARVESYRRSLL</sequence>
<proteinExistence type="inferred from homology"/>
<dbReference type="AlphaFoldDB" id="A0A7W7NWH0"/>
<protein>
    <submittedName>
        <fullName evidence="4">Integrase</fullName>
    </submittedName>
</protein>
<dbReference type="InterPro" id="IPR050808">
    <property type="entry name" value="Phage_Integrase"/>
</dbReference>
<dbReference type="SUPFAM" id="SSF56349">
    <property type="entry name" value="DNA breaking-rejoining enzymes"/>
    <property type="match status" value="1"/>
</dbReference>
<name>A0A7W7NWH0_9SPHN</name>
<keyword evidence="5" id="KW-1185">Reference proteome</keyword>
<dbReference type="PANTHER" id="PTHR30629">
    <property type="entry name" value="PROPHAGE INTEGRASE"/>
    <property type="match status" value="1"/>
</dbReference>
<dbReference type="Proteomes" id="UP000555448">
    <property type="component" value="Unassembled WGS sequence"/>
</dbReference>
<dbReference type="PANTHER" id="PTHR30629:SF2">
    <property type="entry name" value="PROPHAGE INTEGRASE INTS-RELATED"/>
    <property type="match status" value="1"/>
</dbReference>
<evidence type="ECO:0000256" key="2">
    <source>
        <dbReference type="ARBA" id="ARBA00022908"/>
    </source>
</evidence>
<comment type="caution">
    <text evidence="4">The sequence shown here is derived from an EMBL/GenBank/DDBJ whole genome shotgun (WGS) entry which is preliminary data.</text>
</comment>
<dbReference type="InterPro" id="IPR025166">
    <property type="entry name" value="Integrase_DNA_bind_dom"/>
</dbReference>
<dbReference type="GO" id="GO:0015074">
    <property type="term" value="P:DNA integration"/>
    <property type="evidence" value="ECO:0007669"/>
    <property type="project" value="UniProtKB-KW"/>
</dbReference>
<evidence type="ECO:0000256" key="1">
    <source>
        <dbReference type="ARBA" id="ARBA00008857"/>
    </source>
</evidence>
<dbReference type="InterPro" id="IPR011010">
    <property type="entry name" value="DNA_brk_join_enz"/>
</dbReference>